<keyword evidence="1" id="KW-0812">Transmembrane</keyword>
<feature type="transmembrane region" description="Helical" evidence="1">
    <location>
        <begin position="15"/>
        <end position="36"/>
    </location>
</feature>
<dbReference type="OrthoDB" id="1043027at2"/>
<accession>A0A2T0XIK6</accession>
<name>A0A2T0XIK6_9BACT</name>
<organism evidence="2 3">
    <name type="scientific">Marinilabilia salmonicolor</name>
    <dbReference type="NCBI Taxonomy" id="989"/>
    <lineage>
        <taxon>Bacteria</taxon>
        <taxon>Pseudomonadati</taxon>
        <taxon>Bacteroidota</taxon>
        <taxon>Bacteroidia</taxon>
        <taxon>Marinilabiliales</taxon>
        <taxon>Marinilabiliaceae</taxon>
        <taxon>Marinilabilia</taxon>
    </lineage>
</organism>
<dbReference type="EMBL" id="QPIZ01000002">
    <property type="protein sequence ID" value="RCW38988.1"/>
    <property type="molecule type" value="Genomic_DNA"/>
</dbReference>
<reference evidence="2 3" key="1">
    <citation type="submission" date="2018-07" db="EMBL/GenBank/DDBJ databases">
        <title>Freshwater and sediment microbial communities from various areas in North America, analyzing microbe dynamics in response to fracking.</title>
        <authorList>
            <person name="Lamendella R."/>
        </authorList>
    </citation>
    <scope>NUCLEOTIDE SEQUENCE [LARGE SCALE GENOMIC DNA]</scope>
    <source>
        <strain evidence="2 3">160A</strain>
    </source>
</reference>
<evidence type="ECO:0000313" key="3">
    <source>
        <dbReference type="Proteomes" id="UP000252733"/>
    </source>
</evidence>
<evidence type="ECO:0000256" key="1">
    <source>
        <dbReference type="SAM" id="Phobius"/>
    </source>
</evidence>
<dbReference type="STRING" id="1168289.GCA_000259075_03521"/>
<keyword evidence="3" id="KW-1185">Reference proteome</keyword>
<dbReference type="Proteomes" id="UP000252733">
    <property type="component" value="Unassembled WGS sequence"/>
</dbReference>
<keyword evidence="1" id="KW-0472">Membrane</keyword>
<proteinExistence type="predicted"/>
<dbReference type="AlphaFoldDB" id="A0A2T0XIK6"/>
<comment type="caution">
    <text evidence="2">The sequence shown here is derived from an EMBL/GenBank/DDBJ whole genome shotgun (WGS) entry which is preliminary data.</text>
</comment>
<evidence type="ECO:0000313" key="2">
    <source>
        <dbReference type="EMBL" id="RCW38988.1"/>
    </source>
</evidence>
<sequence length="76" mass="9047">MKDIIITHRKLKRELFIWLVCLVAAIGLNVYSIIYYDTSWSELYTHLGYVVAISIVIYLILWIFRGLFLLVRNLKK</sequence>
<dbReference type="RefSeq" id="WP_106153283.1">
    <property type="nucleotide sequence ID" value="NZ_PVTS01000009.1"/>
</dbReference>
<protein>
    <submittedName>
        <fullName evidence="2">Uncharacterized protein</fullName>
    </submittedName>
</protein>
<feature type="transmembrane region" description="Helical" evidence="1">
    <location>
        <begin position="48"/>
        <end position="71"/>
    </location>
</feature>
<keyword evidence="1" id="KW-1133">Transmembrane helix</keyword>
<gene>
    <name evidence="2" type="ORF">DFO77_102142</name>
</gene>